<reference evidence="2 3" key="1">
    <citation type="submission" date="2018-03" db="EMBL/GenBank/DDBJ databases">
        <title>Genome assembly of novel Miniimonas species PCH200.</title>
        <authorList>
            <person name="Thakur V."/>
            <person name="Kumar V."/>
            <person name="Singh D."/>
        </authorList>
    </citation>
    <scope>NUCLEOTIDE SEQUENCE [LARGE SCALE GENOMIC DNA]</scope>
    <source>
        <strain evidence="2 3">PCH200</strain>
    </source>
</reference>
<gene>
    <name evidence="2" type="ORF">C8046_08020</name>
</gene>
<evidence type="ECO:0000313" key="3">
    <source>
        <dbReference type="Proteomes" id="UP000245166"/>
    </source>
</evidence>
<proteinExistence type="predicted"/>
<dbReference type="InterPro" id="IPR021517">
    <property type="entry name" value="DUF3180"/>
</dbReference>
<keyword evidence="1" id="KW-0472">Membrane</keyword>
<accession>A0A2U1ZUE9</accession>
<name>A0A2U1ZUE9_9MICO</name>
<protein>
    <recommendedName>
        <fullName evidence="4">Secreted protein</fullName>
    </recommendedName>
</protein>
<organism evidence="2 3">
    <name type="scientific">Serinibacter arcticus</name>
    <dbReference type="NCBI Taxonomy" id="1655435"/>
    <lineage>
        <taxon>Bacteria</taxon>
        <taxon>Bacillati</taxon>
        <taxon>Actinomycetota</taxon>
        <taxon>Actinomycetes</taxon>
        <taxon>Micrococcales</taxon>
        <taxon>Beutenbergiaceae</taxon>
        <taxon>Serinibacter</taxon>
    </lineage>
</organism>
<sequence>MERTRASHLLAIAVVGFVVTLLALRWLERAGRTVPPPSILIVLLAAFAAIVLALGWRVRRFVAGKVSMDAVAASRVAALAMSASYVGALAVGAGLGQTAAVLDRLGAPAARADALVGGGTAAAALACVVAGLVAQHWCRVPEDDDTPGQGPATG</sequence>
<dbReference type="AlphaFoldDB" id="A0A2U1ZUE9"/>
<dbReference type="EMBL" id="PYHR01000002">
    <property type="protein sequence ID" value="PWD50604.1"/>
    <property type="molecule type" value="Genomic_DNA"/>
</dbReference>
<feature type="transmembrane region" description="Helical" evidence="1">
    <location>
        <begin position="39"/>
        <end position="56"/>
    </location>
</feature>
<feature type="transmembrane region" description="Helical" evidence="1">
    <location>
        <begin position="6"/>
        <end position="27"/>
    </location>
</feature>
<dbReference type="Proteomes" id="UP000245166">
    <property type="component" value="Unassembled WGS sequence"/>
</dbReference>
<evidence type="ECO:0008006" key="4">
    <source>
        <dbReference type="Google" id="ProtNLM"/>
    </source>
</evidence>
<comment type="caution">
    <text evidence="2">The sequence shown here is derived from an EMBL/GenBank/DDBJ whole genome shotgun (WGS) entry which is preliminary data.</text>
</comment>
<dbReference type="Pfam" id="PF11377">
    <property type="entry name" value="DUF3180"/>
    <property type="match status" value="1"/>
</dbReference>
<feature type="transmembrane region" description="Helical" evidence="1">
    <location>
        <begin position="114"/>
        <end position="134"/>
    </location>
</feature>
<evidence type="ECO:0000313" key="2">
    <source>
        <dbReference type="EMBL" id="PWD50604.1"/>
    </source>
</evidence>
<feature type="transmembrane region" description="Helical" evidence="1">
    <location>
        <begin position="76"/>
        <end position="102"/>
    </location>
</feature>
<keyword evidence="1" id="KW-1133">Transmembrane helix</keyword>
<dbReference type="RefSeq" id="WP_109228984.1">
    <property type="nucleotide sequence ID" value="NZ_PYHR01000002.1"/>
</dbReference>
<keyword evidence="1" id="KW-0812">Transmembrane</keyword>
<keyword evidence="3" id="KW-1185">Reference proteome</keyword>
<evidence type="ECO:0000256" key="1">
    <source>
        <dbReference type="SAM" id="Phobius"/>
    </source>
</evidence>